<keyword evidence="11" id="KW-1185">Reference proteome</keyword>
<name>A0AA37WJ04_9ALTE</name>
<sequence length="388" mass="43653">MSETKVSIKFSVSFIVVTLLCLLVLFNLNQMLNHYSEGGKVINIGGQQRMLSQRTALLTTEYLKSNDPTTHQQALQAIQQMQNNLAFLMSEGVKHPPKYLELSEALSALYLNSPHQIKARTDKYLSTQLALLNGDELAIANAEQNIIYIQTEKDALLKSLEYAVSQYEEESQTTFSKLYQQQRAVILILIATVLLEGFFIFRPALLKYQNLNQKLKTEAFHDPLTKLANRRGLFEFGDAQISLVQKEDKECSLIICDIDRFKTINDEYGHLAGDSVLIQFADILRQTVRHIDFVARFGGEEFVIVLPDTNASGASAVAEKIRRHLMKEEFTFNKQSIRLTASFGVTQLSPDDTDFLFAISCADKALFTSKSSGRNVVSPFKKSAESIS</sequence>
<keyword evidence="5 8" id="KW-1133">Transmembrane helix</keyword>
<dbReference type="PANTHER" id="PTHR45138">
    <property type="entry name" value="REGULATORY COMPONENTS OF SENSORY TRANSDUCTION SYSTEM"/>
    <property type="match status" value="1"/>
</dbReference>
<evidence type="ECO:0000256" key="2">
    <source>
        <dbReference type="ARBA" id="ARBA00004141"/>
    </source>
</evidence>
<feature type="domain" description="GGDEF" evidence="9">
    <location>
        <begin position="249"/>
        <end position="382"/>
    </location>
</feature>
<dbReference type="SMART" id="SM00267">
    <property type="entry name" value="GGDEF"/>
    <property type="match status" value="1"/>
</dbReference>
<proteinExistence type="predicted"/>
<dbReference type="CDD" id="cd01949">
    <property type="entry name" value="GGDEF"/>
    <property type="match status" value="1"/>
</dbReference>
<feature type="transmembrane region" description="Helical" evidence="8">
    <location>
        <begin position="6"/>
        <end position="26"/>
    </location>
</feature>
<reference evidence="10" key="2">
    <citation type="submission" date="2023-01" db="EMBL/GenBank/DDBJ databases">
        <title>Draft genome sequence of Agaribacter marinus strain NBRC 110023.</title>
        <authorList>
            <person name="Sun Q."/>
            <person name="Mori K."/>
        </authorList>
    </citation>
    <scope>NUCLEOTIDE SEQUENCE</scope>
    <source>
        <strain evidence="10">NBRC 110023</strain>
    </source>
</reference>
<feature type="transmembrane region" description="Helical" evidence="8">
    <location>
        <begin position="184"/>
        <end position="205"/>
    </location>
</feature>
<dbReference type="RefSeq" id="WP_284218025.1">
    <property type="nucleotide sequence ID" value="NZ_BSOT01000006.1"/>
</dbReference>
<comment type="subcellular location">
    <subcellularLocation>
        <location evidence="2">Membrane</location>
        <topology evidence="2">Multi-pass membrane protein</topology>
    </subcellularLocation>
</comment>
<protein>
    <recommendedName>
        <fullName evidence="3">diguanylate cyclase</fullName>
        <ecNumber evidence="3">2.7.7.65</ecNumber>
    </recommendedName>
</protein>
<evidence type="ECO:0000256" key="1">
    <source>
        <dbReference type="ARBA" id="ARBA00001946"/>
    </source>
</evidence>
<evidence type="ECO:0000313" key="11">
    <source>
        <dbReference type="Proteomes" id="UP001156601"/>
    </source>
</evidence>
<keyword evidence="6 8" id="KW-0472">Membrane</keyword>
<evidence type="ECO:0000256" key="6">
    <source>
        <dbReference type="ARBA" id="ARBA00023136"/>
    </source>
</evidence>
<reference evidence="10" key="1">
    <citation type="journal article" date="2014" name="Int. J. Syst. Evol. Microbiol.">
        <title>Complete genome sequence of Corynebacterium casei LMG S-19264T (=DSM 44701T), isolated from a smear-ripened cheese.</title>
        <authorList>
            <consortium name="US DOE Joint Genome Institute (JGI-PGF)"/>
            <person name="Walter F."/>
            <person name="Albersmeier A."/>
            <person name="Kalinowski J."/>
            <person name="Ruckert C."/>
        </authorList>
    </citation>
    <scope>NUCLEOTIDE SEQUENCE</scope>
    <source>
        <strain evidence="10">NBRC 110023</strain>
    </source>
</reference>
<evidence type="ECO:0000259" key="9">
    <source>
        <dbReference type="PROSITE" id="PS50887"/>
    </source>
</evidence>
<dbReference type="EC" id="2.7.7.65" evidence="3"/>
<dbReference type="InterPro" id="IPR000160">
    <property type="entry name" value="GGDEF_dom"/>
</dbReference>
<keyword evidence="4 8" id="KW-0812">Transmembrane</keyword>
<evidence type="ECO:0000256" key="7">
    <source>
        <dbReference type="ARBA" id="ARBA00034247"/>
    </source>
</evidence>
<organism evidence="10 11">
    <name type="scientific">Agaribacter marinus</name>
    <dbReference type="NCBI Taxonomy" id="1431249"/>
    <lineage>
        <taxon>Bacteria</taxon>
        <taxon>Pseudomonadati</taxon>
        <taxon>Pseudomonadota</taxon>
        <taxon>Gammaproteobacteria</taxon>
        <taxon>Alteromonadales</taxon>
        <taxon>Alteromonadaceae</taxon>
        <taxon>Agaribacter</taxon>
    </lineage>
</organism>
<evidence type="ECO:0000313" key="10">
    <source>
        <dbReference type="EMBL" id="GLR71688.1"/>
    </source>
</evidence>
<accession>A0AA37WJ04</accession>
<gene>
    <name evidence="10" type="ORF">GCM10007852_25960</name>
</gene>
<dbReference type="EMBL" id="BSOT01000006">
    <property type="protein sequence ID" value="GLR71688.1"/>
    <property type="molecule type" value="Genomic_DNA"/>
</dbReference>
<comment type="cofactor">
    <cofactor evidence="1">
        <name>Mg(2+)</name>
        <dbReference type="ChEBI" id="CHEBI:18420"/>
    </cofactor>
</comment>
<dbReference type="NCBIfam" id="TIGR00254">
    <property type="entry name" value="GGDEF"/>
    <property type="match status" value="1"/>
</dbReference>
<dbReference type="GO" id="GO:0052621">
    <property type="term" value="F:diguanylate cyclase activity"/>
    <property type="evidence" value="ECO:0007669"/>
    <property type="project" value="UniProtKB-EC"/>
</dbReference>
<dbReference type="AlphaFoldDB" id="A0AA37WJ04"/>
<dbReference type="SUPFAM" id="SSF55073">
    <property type="entry name" value="Nucleotide cyclase"/>
    <property type="match status" value="1"/>
</dbReference>
<dbReference type="Proteomes" id="UP001156601">
    <property type="component" value="Unassembled WGS sequence"/>
</dbReference>
<dbReference type="Pfam" id="PF00990">
    <property type="entry name" value="GGDEF"/>
    <property type="match status" value="1"/>
</dbReference>
<dbReference type="Gene3D" id="3.30.70.270">
    <property type="match status" value="1"/>
</dbReference>
<dbReference type="InterPro" id="IPR050469">
    <property type="entry name" value="Diguanylate_Cyclase"/>
</dbReference>
<dbReference type="PANTHER" id="PTHR45138:SF9">
    <property type="entry name" value="DIGUANYLATE CYCLASE DGCM-RELATED"/>
    <property type="match status" value="1"/>
</dbReference>
<dbReference type="InterPro" id="IPR043128">
    <property type="entry name" value="Rev_trsase/Diguanyl_cyclase"/>
</dbReference>
<dbReference type="PROSITE" id="PS50887">
    <property type="entry name" value="GGDEF"/>
    <property type="match status" value="1"/>
</dbReference>
<dbReference type="FunFam" id="3.30.70.270:FF:000001">
    <property type="entry name" value="Diguanylate cyclase domain protein"/>
    <property type="match status" value="1"/>
</dbReference>
<dbReference type="InterPro" id="IPR029095">
    <property type="entry name" value="NarX-like_N"/>
</dbReference>
<evidence type="ECO:0000256" key="8">
    <source>
        <dbReference type="SAM" id="Phobius"/>
    </source>
</evidence>
<evidence type="ECO:0000256" key="4">
    <source>
        <dbReference type="ARBA" id="ARBA00022692"/>
    </source>
</evidence>
<comment type="catalytic activity">
    <reaction evidence="7">
        <text>2 GTP = 3',3'-c-di-GMP + 2 diphosphate</text>
        <dbReference type="Rhea" id="RHEA:24898"/>
        <dbReference type="ChEBI" id="CHEBI:33019"/>
        <dbReference type="ChEBI" id="CHEBI:37565"/>
        <dbReference type="ChEBI" id="CHEBI:58805"/>
        <dbReference type="EC" id="2.7.7.65"/>
    </reaction>
</comment>
<evidence type="ECO:0000256" key="3">
    <source>
        <dbReference type="ARBA" id="ARBA00012528"/>
    </source>
</evidence>
<evidence type="ECO:0000256" key="5">
    <source>
        <dbReference type="ARBA" id="ARBA00022989"/>
    </source>
</evidence>
<comment type="caution">
    <text evidence="10">The sequence shown here is derived from an EMBL/GenBank/DDBJ whole genome shotgun (WGS) entry which is preliminary data.</text>
</comment>
<dbReference type="Pfam" id="PF13675">
    <property type="entry name" value="PilJ"/>
    <property type="match status" value="1"/>
</dbReference>
<dbReference type="GO" id="GO:0016020">
    <property type="term" value="C:membrane"/>
    <property type="evidence" value="ECO:0007669"/>
    <property type="project" value="UniProtKB-SubCell"/>
</dbReference>
<dbReference type="InterPro" id="IPR029787">
    <property type="entry name" value="Nucleotide_cyclase"/>
</dbReference>